<evidence type="ECO:0000256" key="2">
    <source>
        <dbReference type="ARBA" id="ARBA00005349"/>
    </source>
</evidence>
<keyword evidence="9" id="KW-1185">Reference proteome</keyword>
<dbReference type="RefSeq" id="XP_043037847.1">
    <property type="nucleotide sequence ID" value="XM_043180170.1"/>
</dbReference>
<evidence type="ECO:0000313" key="8">
    <source>
        <dbReference type="EMBL" id="KAG7444347.1"/>
    </source>
</evidence>
<dbReference type="GO" id="GO:0004497">
    <property type="term" value="F:monooxygenase activity"/>
    <property type="evidence" value="ECO:0007669"/>
    <property type="project" value="UniProtKB-KW"/>
</dbReference>
<comment type="caution">
    <text evidence="8">The sequence shown here is derived from an EMBL/GenBank/DDBJ whole genome shotgun (WGS) entry which is preliminary data.</text>
</comment>
<dbReference type="GO" id="GO:0016705">
    <property type="term" value="F:oxidoreductase activity, acting on paired donors, with incorporation or reduction of molecular oxygen"/>
    <property type="evidence" value="ECO:0007669"/>
    <property type="project" value="InterPro"/>
</dbReference>
<dbReference type="GO" id="GO:0071949">
    <property type="term" value="F:FAD binding"/>
    <property type="evidence" value="ECO:0007669"/>
    <property type="project" value="InterPro"/>
</dbReference>
<proteinExistence type="inferred from homology"/>
<dbReference type="NCBIfam" id="TIGR01988">
    <property type="entry name" value="Ubi-OHases"/>
    <property type="match status" value="1"/>
</dbReference>
<dbReference type="GeneID" id="66102466"/>
<keyword evidence="3" id="KW-0285">Flavoprotein</keyword>
<evidence type="ECO:0000256" key="5">
    <source>
        <dbReference type="ARBA" id="ARBA00023002"/>
    </source>
</evidence>
<dbReference type="PANTHER" id="PTHR43876">
    <property type="entry name" value="UBIQUINONE BIOSYNTHESIS MONOOXYGENASE COQ6, MITOCHONDRIAL"/>
    <property type="match status" value="1"/>
</dbReference>
<dbReference type="GO" id="GO:0006744">
    <property type="term" value="P:ubiquinone biosynthetic process"/>
    <property type="evidence" value="ECO:0007669"/>
    <property type="project" value="InterPro"/>
</dbReference>
<evidence type="ECO:0000256" key="6">
    <source>
        <dbReference type="ARBA" id="ARBA00023033"/>
    </source>
</evidence>
<dbReference type="Proteomes" id="UP000812287">
    <property type="component" value="Unassembled WGS sequence"/>
</dbReference>
<dbReference type="FunFam" id="3.50.50.60:FF:000021">
    <property type="entry name" value="Ubiquinone biosynthesis monooxygenase COQ6"/>
    <property type="match status" value="1"/>
</dbReference>
<evidence type="ECO:0000313" key="9">
    <source>
        <dbReference type="Proteomes" id="UP000812287"/>
    </source>
</evidence>
<accession>A0A9P7VPE2</accession>
<protein>
    <submittedName>
        <fullName evidence="8">Ubiquinone biosynthesis hydrox</fullName>
    </submittedName>
</protein>
<gene>
    <name evidence="8" type="ORF">BT62DRAFT_237805</name>
</gene>
<dbReference type="GO" id="GO:0005739">
    <property type="term" value="C:mitochondrion"/>
    <property type="evidence" value="ECO:0007669"/>
    <property type="project" value="TreeGrafter"/>
</dbReference>
<comment type="similarity">
    <text evidence="2">Belongs to the UbiH/COQ6 family.</text>
</comment>
<keyword evidence="8" id="KW-0830">Ubiquinone</keyword>
<sequence length="456" mass="49896">MEVWDGISDARIHFSASDIGLDENTQGMSRITENINLQRGLLRYLSTMPDLHLIDKTKMTSIVREHEDAGGWPLVHLDNSKILRARLLIGADGFNSPVRKYAQIPSYGWSYDTQAIVATMFHSPRGPLQRPNTTAYQRFLPTGPIAFLPISPTASSLVWSIRPHIATAIMASSLSVLARMINAAYRLPHDSLQYLYNRILEHQNAGTPISVDEVIEEVEFRERAHGIDTTSAYSSSHTMENTVENQGVPPADSEMLPPLVTSIQPGTVASFPLRFNHTETYIGEGRGSRTVLVGDAAHTVHPLAGQGLNLGLADAECLARVINNAVLSGSDIGTHASLLPYTQERYFQNHKMMSVFDKLHKLYTTSFGPIVQARSMGLEVLNEFDTVKAAIMLNAGSQPRQNEASLRSTVFNLAGSALETASGVKKAADLTRGAVGSMVMNGIQQWMKTSRPGQSS</sequence>
<dbReference type="OrthoDB" id="683240at2759"/>
<dbReference type="Pfam" id="PF01494">
    <property type="entry name" value="FAD_binding_3"/>
    <property type="match status" value="1"/>
</dbReference>
<dbReference type="InterPro" id="IPR002938">
    <property type="entry name" value="FAD-bd"/>
</dbReference>
<dbReference type="InterPro" id="IPR018168">
    <property type="entry name" value="Ubi_Hdrlase_CS"/>
</dbReference>
<dbReference type="PROSITE" id="PS01304">
    <property type="entry name" value="UBIH"/>
    <property type="match status" value="1"/>
</dbReference>
<dbReference type="AlphaFoldDB" id="A0A9P7VPE2"/>
<dbReference type="Gene3D" id="3.50.50.60">
    <property type="entry name" value="FAD/NAD(P)-binding domain"/>
    <property type="match status" value="2"/>
</dbReference>
<reference evidence="8" key="1">
    <citation type="submission" date="2020-11" db="EMBL/GenBank/DDBJ databases">
        <title>Adaptations for nitrogen fixation in a non-lichenized fungal sporocarp promotes dispersal by wood-feeding termites.</title>
        <authorList>
            <consortium name="DOE Joint Genome Institute"/>
            <person name="Koch R.A."/>
            <person name="Yoon G."/>
            <person name="Arayal U."/>
            <person name="Lail K."/>
            <person name="Amirebrahimi M."/>
            <person name="Labutti K."/>
            <person name="Lipzen A."/>
            <person name="Riley R."/>
            <person name="Barry K."/>
            <person name="Henrissat B."/>
            <person name="Grigoriev I.V."/>
            <person name="Herr J.R."/>
            <person name="Aime M.C."/>
        </authorList>
    </citation>
    <scope>NUCLEOTIDE SEQUENCE</scope>
    <source>
        <strain evidence="8">MCA 3950</strain>
    </source>
</reference>
<evidence type="ECO:0000256" key="3">
    <source>
        <dbReference type="ARBA" id="ARBA00022630"/>
    </source>
</evidence>
<keyword evidence="6" id="KW-0503">Monooxygenase</keyword>
<comment type="cofactor">
    <cofactor evidence="1">
        <name>FAD</name>
        <dbReference type="ChEBI" id="CHEBI:57692"/>
    </cofactor>
</comment>
<dbReference type="InterPro" id="IPR051205">
    <property type="entry name" value="UbiH/COQ6_monooxygenase"/>
</dbReference>
<dbReference type="PANTHER" id="PTHR43876:SF7">
    <property type="entry name" value="UBIQUINONE BIOSYNTHESIS MONOOXYGENASE COQ6, MITOCHONDRIAL"/>
    <property type="match status" value="1"/>
</dbReference>
<organism evidence="8 9">
    <name type="scientific">Guyanagaster necrorhizus</name>
    <dbReference type="NCBI Taxonomy" id="856835"/>
    <lineage>
        <taxon>Eukaryota</taxon>
        <taxon>Fungi</taxon>
        <taxon>Dikarya</taxon>
        <taxon>Basidiomycota</taxon>
        <taxon>Agaricomycotina</taxon>
        <taxon>Agaricomycetes</taxon>
        <taxon>Agaricomycetidae</taxon>
        <taxon>Agaricales</taxon>
        <taxon>Marasmiineae</taxon>
        <taxon>Physalacriaceae</taxon>
        <taxon>Guyanagaster</taxon>
    </lineage>
</organism>
<evidence type="ECO:0000256" key="1">
    <source>
        <dbReference type="ARBA" id="ARBA00001974"/>
    </source>
</evidence>
<dbReference type="InterPro" id="IPR036188">
    <property type="entry name" value="FAD/NAD-bd_sf"/>
</dbReference>
<keyword evidence="4" id="KW-0274">FAD</keyword>
<feature type="domain" description="FAD-binding" evidence="7">
    <location>
        <begin position="276"/>
        <end position="346"/>
    </location>
</feature>
<dbReference type="InterPro" id="IPR010971">
    <property type="entry name" value="UbiH/COQ6"/>
</dbReference>
<evidence type="ECO:0000256" key="4">
    <source>
        <dbReference type="ARBA" id="ARBA00022827"/>
    </source>
</evidence>
<name>A0A9P7VPE2_9AGAR</name>
<dbReference type="EMBL" id="MU250540">
    <property type="protein sequence ID" value="KAG7444347.1"/>
    <property type="molecule type" value="Genomic_DNA"/>
</dbReference>
<keyword evidence="5" id="KW-0560">Oxidoreductase</keyword>
<evidence type="ECO:0000259" key="7">
    <source>
        <dbReference type="Pfam" id="PF01494"/>
    </source>
</evidence>
<dbReference type="SUPFAM" id="SSF51905">
    <property type="entry name" value="FAD/NAD(P)-binding domain"/>
    <property type="match status" value="1"/>
</dbReference>